<dbReference type="PANTHER" id="PTHR38050:SF2">
    <property type="entry name" value="FERULOYL ESTERASE C-RELATED"/>
    <property type="match status" value="1"/>
</dbReference>
<dbReference type="AlphaFoldDB" id="A0AAD3CTB7"/>
<gene>
    <name evidence="9" type="ORF">CTEN210_08312</name>
</gene>
<evidence type="ECO:0000256" key="3">
    <source>
        <dbReference type="ARBA" id="ARBA00022651"/>
    </source>
</evidence>
<dbReference type="GO" id="GO:0005576">
    <property type="term" value="C:extracellular region"/>
    <property type="evidence" value="ECO:0007669"/>
    <property type="project" value="UniProtKB-SubCell"/>
</dbReference>
<protein>
    <recommendedName>
        <fullName evidence="11">Feruloyl esterase</fullName>
    </recommendedName>
</protein>
<organism evidence="9 10">
    <name type="scientific">Chaetoceros tenuissimus</name>
    <dbReference type="NCBI Taxonomy" id="426638"/>
    <lineage>
        <taxon>Eukaryota</taxon>
        <taxon>Sar</taxon>
        <taxon>Stramenopiles</taxon>
        <taxon>Ochrophyta</taxon>
        <taxon>Bacillariophyta</taxon>
        <taxon>Coscinodiscophyceae</taxon>
        <taxon>Chaetocerotophycidae</taxon>
        <taxon>Chaetocerotales</taxon>
        <taxon>Chaetocerotaceae</taxon>
        <taxon>Chaetoceros</taxon>
    </lineage>
</organism>
<evidence type="ECO:0000256" key="4">
    <source>
        <dbReference type="ARBA" id="ARBA00022729"/>
    </source>
</evidence>
<keyword evidence="6" id="KW-0119">Carbohydrate metabolism</keyword>
<evidence type="ECO:0000256" key="7">
    <source>
        <dbReference type="ARBA" id="ARBA00023326"/>
    </source>
</evidence>
<dbReference type="GO" id="GO:0030600">
    <property type="term" value="F:feruloyl esterase activity"/>
    <property type="evidence" value="ECO:0007669"/>
    <property type="project" value="InterPro"/>
</dbReference>
<evidence type="ECO:0000256" key="5">
    <source>
        <dbReference type="ARBA" id="ARBA00022801"/>
    </source>
</evidence>
<keyword evidence="7" id="KW-0624">Polysaccharide degradation</keyword>
<evidence type="ECO:0000256" key="1">
    <source>
        <dbReference type="ARBA" id="ARBA00004613"/>
    </source>
</evidence>
<dbReference type="Gene3D" id="3.40.50.1820">
    <property type="entry name" value="alpha/beta hydrolase"/>
    <property type="match status" value="1"/>
</dbReference>
<reference evidence="9 10" key="1">
    <citation type="journal article" date="2021" name="Sci. Rep.">
        <title>The genome of the diatom Chaetoceros tenuissimus carries an ancient integrated fragment of an extant virus.</title>
        <authorList>
            <person name="Hongo Y."/>
            <person name="Kimura K."/>
            <person name="Takaki Y."/>
            <person name="Yoshida Y."/>
            <person name="Baba S."/>
            <person name="Kobayashi G."/>
            <person name="Nagasaki K."/>
            <person name="Hano T."/>
            <person name="Tomaru Y."/>
        </authorList>
    </citation>
    <scope>NUCLEOTIDE SEQUENCE [LARGE SCALE GENOMIC DNA]</scope>
    <source>
        <strain evidence="9 10">NIES-3715</strain>
    </source>
</reference>
<evidence type="ECO:0008006" key="11">
    <source>
        <dbReference type="Google" id="ProtNLM"/>
    </source>
</evidence>
<keyword evidence="10" id="KW-1185">Reference proteome</keyword>
<sequence length="352" mass="39389">MCQEEEMENINALPLVFVLHCFGCQAQSMFPWLEVASDFNFVMVIPVGLENSWNAKYCCGYSLKNEIDDVGFLGEVINKVTNEMSVVRRDMIYGVGWSNGGYLVSLAANFFRSIVPIAGYQYDDDVIHSIENDQKSLSIFQHHSLNDNIVQYNGCCNNPLEAQCCCSISQSSPEQCMSVESSFDDWANNVNKCSSMEIAYKDQNRGIECRTGVGCSANSTLCIYEKAGHFGAKHFPMFDEVGDFFARHACESDGFGSWDSSERHCTCKGGDAGSALYCIQGSSSLKYSANATHEYGETWLKILSISSLLIATILAIYYRKVWKYQRRINKKGWESLSTVDTDISDIELTEHS</sequence>
<feature type="transmembrane region" description="Helical" evidence="8">
    <location>
        <begin position="299"/>
        <end position="318"/>
    </location>
</feature>
<evidence type="ECO:0000256" key="8">
    <source>
        <dbReference type="SAM" id="Phobius"/>
    </source>
</evidence>
<keyword evidence="3" id="KW-0858">Xylan degradation</keyword>
<dbReference type="InterPro" id="IPR029058">
    <property type="entry name" value="AB_hydrolase_fold"/>
</dbReference>
<keyword evidence="8" id="KW-0472">Membrane</keyword>
<dbReference type="PANTHER" id="PTHR38050">
    <property type="match status" value="1"/>
</dbReference>
<accession>A0AAD3CTB7</accession>
<comment type="caution">
    <text evidence="9">The sequence shown here is derived from an EMBL/GenBank/DDBJ whole genome shotgun (WGS) entry which is preliminary data.</text>
</comment>
<keyword evidence="5" id="KW-0378">Hydrolase</keyword>
<evidence type="ECO:0000313" key="9">
    <source>
        <dbReference type="EMBL" id="GFH51836.1"/>
    </source>
</evidence>
<dbReference type="Proteomes" id="UP001054902">
    <property type="component" value="Unassembled WGS sequence"/>
</dbReference>
<evidence type="ECO:0000313" key="10">
    <source>
        <dbReference type="Proteomes" id="UP001054902"/>
    </source>
</evidence>
<comment type="subcellular location">
    <subcellularLocation>
        <location evidence="1">Secreted</location>
    </subcellularLocation>
</comment>
<evidence type="ECO:0000256" key="2">
    <source>
        <dbReference type="ARBA" id="ARBA00022525"/>
    </source>
</evidence>
<keyword evidence="8" id="KW-1133">Transmembrane helix</keyword>
<keyword evidence="2" id="KW-0964">Secreted</keyword>
<name>A0AAD3CTB7_9STRA</name>
<proteinExistence type="predicted"/>
<keyword evidence="8" id="KW-0812">Transmembrane</keyword>
<dbReference type="EMBL" id="BLLK01000045">
    <property type="protein sequence ID" value="GFH51836.1"/>
    <property type="molecule type" value="Genomic_DNA"/>
</dbReference>
<dbReference type="GO" id="GO:0045493">
    <property type="term" value="P:xylan catabolic process"/>
    <property type="evidence" value="ECO:0007669"/>
    <property type="project" value="UniProtKB-KW"/>
</dbReference>
<evidence type="ECO:0000256" key="6">
    <source>
        <dbReference type="ARBA" id="ARBA00023277"/>
    </source>
</evidence>
<keyword evidence="4" id="KW-0732">Signal</keyword>
<dbReference type="InterPro" id="IPR043595">
    <property type="entry name" value="FaeB/C/D"/>
</dbReference>
<dbReference type="SUPFAM" id="SSF53474">
    <property type="entry name" value="alpha/beta-Hydrolases"/>
    <property type="match status" value="1"/>
</dbReference>